<dbReference type="Proteomes" id="UP000001964">
    <property type="component" value="Chromosome"/>
</dbReference>
<reference evidence="6 7" key="1">
    <citation type="submission" date="2006-08" db="EMBL/GenBank/DDBJ databases">
        <title>Complete sequence of Maricaulis maris MCS10.</title>
        <authorList>
            <consortium name="US DOE Joint Genome Institute"/>
            <person name="Copeland A."/>
            <person name="Lucas S."/>
            <person name="Lapidus A."/>
            <person name="Barry K."/>
            <person name="Detter J.C."/>
            <person name="Glavina del Rio T."/>
            <person name="Hammon N."/>
            <person name="Israni S."/>
            <person name="Dalin E."/>
            <person name="Tice H."/>
            <person name="Pitluck S."/>
            <person name="Saunders E."/>
            <person name="Brettin T."/>
            <person name="Bruce D."/>
            <person name="Han C."/>
            <person name="Tapia R."/>
            <person name="Gilna P."/>
            <person name="Schmutz J."/>
            <person name="Larimer F."/>
            <person name="Land M."/>
            <person name="Hauser L."/>
            <person name="Kyrpides N."/>
            <person name="Mikhailova N."/>
            <person name="Viollier P."/>
            <person name="Stephens C."/>
            <person name="Richardson P."/>
        </authorList>
    </citation>
    <scope>NUCLEOTIDE SEQUENCE [LARGE SCALE GENOMIC DNA]</scope>
    <source>
        <strain evidence="6 7">MCS10</strain>
    </source>
</reference>
<sequence precursor="true">MAPMAVIRRLALWIGLGLLVLVVLAAGLRLAAGQAPGRWLVTSQLEGRYIPGAGHLSVSGVRGDPLSRLHIDRLTLSDDDGVWLTANSVTLDWQARSLASRPIQINEALIEQVSIARRPILEDEPAGSANDGSNTGLRLPAVNLDRFELLRLDLSEGVAGPQAVLTATASARLRSRASNLTIRAERLDAPGDRLVTDLLVDAEGVAGTLTATGEAGGTLANLLRLPDMNIRIDGRVDGDLASGHGELALTADSTSRAEATLDWGVDGWQGDATINAASWGLVPEPLASEIETIQLAVEGQRRDGFTLDTVSLDATNSRLVLRDVTEAVIRAEFDLSPALVARLSGQQVNVGSVRGTADLERGDGIDVHIRPAIEDIQFAGATVQRLDGSVGVTLPGGHPHLVLDINLDGVHTGRPEVDRLANGRVRIVGEISDLGRDGGWQLAPDFTAMSDALTVTASGHLPPGAAWPVGDVSINLADTSRVHAGLAGPASGDISIAPDRSIELRVDASAVTWPATTEGILDGMTARASLAASEPGWTVSALNARSRALDLTLSGNYLGADDWDAAGDLALDGVLPFAAIEIDGGLATAFRLVRDRQALRLRSVTSSRQLQAGPVELHAPRLGIRGRLGGIVDDAATSLEWVFTADRDLGDVTINGTARHHAETTELVVTQGRFDDITLSGSTALTGRALTVAVQADRDQLMSLTAEFAGSLDDLRGGQIEAALTMDAQRVGEADLNAASLTLSGPLSGVALNARADGRIRSNVDLSATGEIALGENGVSISVSPSGKWAAHNWTTVEPIRFATNPDGVTASAAITLGGGRVDLTLQTSGISPIASLAIEDLPVGVLADITAMPATQGMISGTADLRELDGVWRGEAEFAATGLLANDLPDVPALDLQARISLQDDAHSTFNLRGGGLEARGEITRAGPTTDIARPQGAPDAPLSGEIEADGELMALAALFLPSDILLESGRIDARLAVSGTVAEPHLDGGLSLRDGRINATTAGSLVSGMDVDLELSGTRFNLTRLSANDNREGQLSGEGHVEFGADGLPQGAASFTFQRFVAVRRTELTVQASGDVDFTLDTDGLLISGESRVDQLRTQPTLNGAASIPQLQVLEINQPKDYRALNETRIPVRIDYRVQADNGLYVSSRAFTSEWGVDLHITGPESKPSLIGTATLVGGSAFVFNRRFTLADGTVTFDGAPDDARVDLSAVHSRSGFRATARVTGSARAPTITLTSDPALPEDEILARLLFDQSVSQLGAFEAAQLAAQLSGQSLLNVVGQLRDLAGIDRLDVSTNADGNLSVVGGRRFGDNVYVEVGSNGASAIDEALIEWSLTPDLSILSRVSADTNASVAIRWRRDY</sequence>
<dbReference type="HOGENOM" id="CLU_002202_0_0_5"/>
<dbReference type="OrthoDB" id="7784409at2"/>
<keyword evidence="3" id="KW-1133">Transmembrane helix</keyword>
<evidence type="ECO:0000256" key="3">
    <source>
        <dbReference type="ARBA" id="ARBA00022989"/>
    </source>
</evidence>
<dbReference type="PANTHER" id="PTHR36985">
    <property type="entry name" value="TRANSLOCATION AND ASSEMBLY MODULE SUBUNIT TAMB"/>
    <property type="match status" value="1"/>
</dbReference>
<feature type="domain" description="Translocation and assembly module TamB C-terminal" evidence="5">
    <location>
        <begin position="1026"/>
        <end position="1362"/>
    </location>
</feature>
<dbReference type="KEGG" id="mmr:Mmar10_2645"/>
<keyword evidence="2" id="KW-0812">Transmembrane</keyword>
<dbReference type="eggNOG" id="COG2911">
    <property type="taxonomic scope" value="Bacteria"/>
</dbReference>
<dbReference type="STRING" id="394221.Mmar10_2645"/>
<keyword evidence="4" id="KW-0472">Membrane</keyword>
<dbReference type="InterPro" id="IPR007452">
    <property type="entry name" value="TamB_C"/>
</dbReference>
<evidence type="ECO:0000259" key="5">
    <source>
        <dbReference type="Pfam" id="PF04357"/>
    </source>
</evidence>
<dbReference type="PANTHER" id="PTHR36985:SF1">
    <property type="entry name" value="TRANSLOCATION AND ASSEMBLY MODULE SUBUNIT TAMB"/>
    <property type="match status" value="1"/>
</dbReference>
<gene>
    <name evidence="6" type="ordered locus">Mmar10_2645</name>
</gene>
<dbReference type="Pfam" id="PF04357">
    <property type="entry name" value="TamB"/>
    <property type="match status" value="1"/>
</dbReference>
<evidence type="ECO:0000313" key="6">
    <source>
        <dbReference type="EMBL" id="ABI66931.1"/>
    </source>
</evidence>
<protein>
    <recommendedName>
        <fullName evidence="5">Translocation and assembly module TamB C-terminal domain-containing protein</fullName>
    </recommendedName>
</protein>
<keyword evidence="7" id="KW-1185">Reference proteome</keyword>
<dbReference type="EMBL" id="CP000449">
    <property type="protein sequence ID" value="ABI66931.1"/>
    <property type="molecule type" value="Genomic_DNA"/>
</dbReference>
<evidence type="ECO:0000256" key="4">
    <source>
        <dbReference type="ARBA" id="ARBA00023136"/>
    </source>
</evidence>
<dbReference type="GO" id="GO:0009306">
    <property type="term" value="P:protein secretion"/>
    <property type="evidence" value="ECO:0007669"/>
    <property type="project" value="InterPro"/>
</dbReference>
<dbReference type="GO" id="GO:0005886">
    <property type="term" value="C:plasma membrane"/>
    <property type="evidence" value="ECO:0007669"/>
    <property type="project" value="InterPro"/>
</dbReference>
<comment type="subcellular location">
    <subcellularLocation>
        <location evidence="1">Membrane</location>
        <topology evidence="1">Single-pass membrane protein</topology>
    </subcellularLocation>
</comment>
<evidence type="ECO:0000256" key="2">
    <source>
        <dbReference type="ARBA" id="ARBA00022692"/>
    </source>
</evidence>
<proteinExistence type="predicted"/>
<name>Q0ALB2_MARMM</name>
<accession>Q0ALB2</accession>
<evidence type="ECO:0000313" key="7">
    <source>
        <dbReference type="Proteomes" id="UP000001964"/>
    </source>
</evidence>
<evidence type="ECO:0000256" key="1">
    <source>
        <dbReference type="ARBA" id="ARBA00004167"/>
    </source>
</evidence>
<organism evidence="6 7">
    <name type="scientific">Maricaulis maris (strain MCS10)</name>
    <name type="common">Caulobacter maris</name>
    <dbReference type="NCBI Taxonomy" id="394221"/>
    <lineage>
        <taxon>Bacteria</taxon>
        <taxon>Pseudomonadati</taxon>
        <taxon>Pseudomonadota</taxon>
        <taxon>Alphaproteobacteria</taxon>
        <taxon>Maricaulales</taxon>
        <taxon>Maricaulaceae</taxon>
        <taxon>Maricaulis</taxon>
    </lineage>
</organism>